<keyword evidence="1" id="KW-0547">Nucleotide-binding</keyword>
<comment type="caution">
    <text evidence="3">The sequence shown here is derived from an EMBL/GenBank/DDBJ whole genome shotgun (WGS) entry which is preliminary data.</text>
</comment>
<gene>
    <name evidence="3" type="ORF">LF1_48480</name>
</gene>
<dbReference type="RefSeq" id="WP_149753012.1">
    <property type="nucleotide sequence ID" value="NZ_LWSK01000011.1"/>
</dbReference>
<dbReference type="OrthoDB" id="1804072at2"/>
<dbReference type="GO" id="GO:0046872">
    <property type="term" value="F:metal ion binding"/>
    <property type="evidence" value="ECO:0007669"/>
    <property type="project" value="InterPro"/>
</dbReference>
<dbReference type="PROSITE" id="PS50975">
    <property type="entry name" value="ATP_GRASP"/>
    <property type="match status" value="1"/>
</dbReference>
<keyword evidence="4" id="KW-1185">Reference proteome</keyword>
<name>A0A5B1CQP5_9BACT</name>
<dbReference type="Proteomes" id="UP000322699">
    <property type="component" value="Unassembled WGS sequence"/>
</dbReference>
<sequence length="377" mass="41410">MNRSLPVVVVGVSARSAAQSLARSQIRCVTIDQFGDQDTLRSAQISHVVQADQQLAETLKQYPTHPVVCVGQWPGMIETIQQSDTQPLIDAKTWRTASSFNHLEIAAMKAGLAVPFTSTTRPSGKTSSTILQKQTIHSGGLGIRWNRLASLSATDNVVYQQWIPGRSYGATFLGSDRGVQLLGICRNLFRRIADFPFVYKGSVGPTDNIELKSQAKLLVAAETIVLESGLRGVFSLDFIQSAGGKISLLEINPRWSASSEIIERSLTQTGAIHSSQSLMQISIDAMQGKRVATLKQKSVISSPWIKRIIYAKHPMYFNDKKAIDVAKEVGSLHDIPADDCLTDSQHPVCTLIAKTDPAKTSWWSIYRNAIHDLRTQP</sequence>
<dbReference type="AlphaFoldDB" id="A0A5B1CQP5"/>
<proteinExistence type="predicted"/>
<dbReference type="Pfam" id="PF02655">
    <property type="entry name" value="ATP-grasp_3"/>
    <property type="match status" value="1"/>
</dbReference>
<dbReference type="GO" id="GO:0005524">
    <property type="term" value="F:ATP binding"/>
    <property type="evidence" value="ECO:0007669"/>
    <property type="project" value="UniProtKB-UniRule"/>
</dbReference>
<protein>
    <submittedName>
        <fullName evidence="3">ATP-grasp domain protein</fullName>
    </submittedName>
</protein>
<reference evidence="3 4" key="1">
    <citation type="submission" date="2019-08" db="EMBL/GenBank/DDBJ databases">
        <title>Deep-cultivation of Planctomycetes and their phenomic and genomic characterization uncovers novel biology.</title>
        <authorList>
            <person name="Wiegand S."/>
            <person name="Jogler M."/>
            <person name="Boedeker C."/>
            <person name="Pinto D."/>
            <person name="Vollmers J."/>
            <person name="Rivas-Marin E."/>
            <person name="Kohn T."/>
            <person name="Peeters S.H."/>
            <person name="Heuer A."/>
            <person name="Rast P."/>
            <person name="Oberbeckmann S."/>
            <person name="Bunk B."/>
            <person name="Jeske O."/>
            <person name="Meyerdierks A."/>
            <person name="Storesund J.E."/>
            <person name="Kallscheuer N."/>
            <person name="Luecker S."/>
            <person name="Lage O.M."/>
            <person name="Pohl T."/>
            <person name="Merkel B.J."/>
            <person name="Hornburger P."/>
            <person name="Mueller R.-W."/>
            <person name="Bruemmer F."/>
            <person name="Labrenz M."/>
            <person name="Spormann A.M."/>
            <person name="Op Den Camp H."/>
            <person name="Overmann J."/>
            <person name="Amann R."/>
            <person name="Jetten M.S.M."/>
            <person name="Mascher T."/>
            <person name="Medema M.H."/>
            <person name="Devos D.P."/>
            <person name="Kaster A.-K."/>
            <person name="Ovreas L."/>
            <person name="Rohde M."/>
            <person name="Galperin M.Y."/>
            <person name="Jogler C."/>
        </authorList>
    </citation>
    <scope>NUCLEOTIDE SEQUENCE [LARGE SCALE GENOMIC DNA]</scope>
    <source>
        <strain evidence="3 4">LF1</strain>
    </source>
</reference>
<keyword evidence="1" id="KW-0067">ATP-binding</keyword>
<evidence type="ECO:0000313" key="4">
    <source>
        <dbReference type="Proteomes" id="UP000322699"/>
    </source>
</evidence>
<dbReference type="InterPro" id="IPR003806">
    <property type="entry name" value="ATP-grasp_PylC-type"/>
</dbReference>
<dbReference type="InterPro" id="IPR011761">
    <property type="entry name" value="ATP-grasp"/>
</dbReference>
<dbReference type="SUPFAM" id="SSF56059">
    <property type="entry name" value="Glutathione synthetase ATP-binding domain-like"/>
    <property type="match status" value="1"/>
</dbReference>
<feature type="domain" description="ATP-grasp" evidence="2">
    <location>
        <begin position="78"/>
        <end position="283"/>
    </location>
</feature>
<evidence type="ECO:0000313" key="3">
    <source>
        <dbReference type="EMBL" id="KAA1262285.1"/>
    </source>
</evidence>
<dbReference type="EMBL" id="VRLW01000001">
    <property type="protein sequence ID" value="KAA1262285.1"/>
    <property type="molecule type" value="Genomic_DNA"/>
</dbReference>
<organism evidence="3 4">
    <name type="scientific">Rubripirellula obstinata</name>
    <dbReference type="NCBI Taxonomy" id="406547"/>
    <lineage>
        <taxon>Bacteria</taxon>
        <taxon>Pseudomonadati</taxon>
        <taxon>Planctomycetota</taxon>
        <taxon>Planctomycetia</taxon>
        <taxon>Pirellulales</taxon>
        <taxon>Pirellulaceae</taxon>
        <taxon>Rubripirellula</taxon>
    </lineage>
</organism>
<evidence type="ECO:0000259" key="2">
    <source>
        <dbReference type="PROSITE" id="PS50975"/>
    </source>
</evidence>
<evidence type="ECO:0000256" key="1">
    <source>
        <dbReference type="PROSITE-ProRule" id="PRU00409"/>
    </source>
</evidence>
<accession>A0A5B1CQP5</accession>
<dbReference type="Gene3D" id="3.30.470.20">
    <property type="entry name" value="ATP-grasp fold, B domain"/>
    <property type="match status" value="1"/>
</dbReference>